<dbReference type="Proteomes" id="UP001500171">
    <property type="component" value="Unassembled WGS sequence"/>
</dbReference>
<evidence type="ECO:0000313" key="1">
    <source>
        <dbReference type="EMBL" id="GAA5105293.1"/>
    </source>
</evidence>
<dbReference type="RefSeq" id="WP_345488274.1">
    <property type="nucleotide sequence ID" value="NZ_BAABHY010000001.1"/>
</dbReference>
<reference evidence="2" key="1">
    <citation type="journal article" date="2019" name="Int. J. Syst. Evol. Microbiol.">
        <title>The Global Catalogue of Microorganisms (GCM) 10K type strain sequencing project: providing services to taxonomists for standard genome sequencing and annotation.</title>
        <authorList>
            <consortium name="The Broad Institute Genomics Platform"/>
            <consortium name="The Broad Institute Genome Sequencing Center for Infectious Disease"/>
            <person name="Wu L."/>
            <person name="Ma J."/>
        </authorList>
    </citation>
    <scope>NUCLEOTIDE SEQUENCE [LARGE SCALE GENOMIC DNA]</scope>
    <source>
        <strain evidence="2">JCM 18050</strain>
    </source>
</reference>
<gene>
    <name evidence="1" type="ORF">GCM10023211_03930</name>
</gene>
<organism evidence="1 2">
    <name type="scientific">Orbus sasakiae</name>
    <dbReference type="NCBI Taxonomy" id="1078475"/>
    <lineage>
        <taxon>Bacteria</taxon>
        <taxon>Pseudomonadati</taxon>
        <taxon>Pseudomonadota</taxon>
        <taxon>Gammaproteobacteria</taxon>
        <taxon>Orbales</taxon>
        <taxon>Orbaceae</taxon>
        <taxon>Orbus</taxon>
    </lineage>
</organism>
<proteinExistence type="predicted"/>
<evidence type="ECO:0008006" key="3">
    <source>
        <dbReference type="Google" id="ProtNLM"/>
    </source>
</evidence>
<evidence type="ECO:0000313" key="2">
    <source>
        <dbReference type="Proteomes" id="UP001500171"/>
    </source>
</evidence>
<accession>A0ABP9N501</accession>
<dbReference type="EMBL" id="BAABHY010000001">
    <property type="protein sequence ID" value="GAA5105293.1"/>
    <property type="molecule type" value="Genomic_DNA"/>
</dbReference>
<keyword evidence="2" id="KW-1185">Reference proteome</keyword>
<protein>
    <recommendedName>
        <fullName evidence="3">Tetratricopeptide repeat protein</fullName>
    </recommendedName>
</protein>
<sequence>MFNFFKKKTEGNVVPPPMVKISDDEIVALKTSLAEKLEQLKTLLAQTESDKTAIAKHYESMGLIVAKFDKDQAIDYFEKSLSYQLTIGDGYKQLMSLYNQKRAEAAQNRDSDGIDKWMNKMDDMRQIAKQVIITG</sequence>
<comment type="caution">
    <text evidence="1">The sequence shown here is derived from an EMBL/GenBank/DDBJ whole genome shotgun (WGS) entry which is preliminary data.</text>
</comment>
<name>A0ABP9N501_9GAMM</name>